<sequence length="60" mass="6943">MKSEVKEIGIEVKVPESNKCFIAIVRDGELCDFDSLEETPTRSEIETYIQYCKEVLEEID</sequence>
<gene>
    <name evidence="1" type="ORF">LCGC14_1686970</name>
</gene>
<comment type="caution">
    <text evidence="1">The sequence shown here is derived from an EMBL/GenBank/DDBJ whole genome shotgun (WGS) entry which is preliminary data.</text>
</comment>
<proteinExistence type="predicted"/>
<name>A0A0F9HMB7_9ZZZZ</name>
<dbReference type="EMBL" id="LAZR01014700">
    <property type="protein sequence ID" value="KKM16322.1"/>
    <property type="molecule type" value="Genomic_DNA"/>
</dbReference>
<protein>
    <submittedName>
        <fullName evidence="1">Uncharacterized protein</fullName>
    </submittedName>
</protein>
<accession>A0A0F9HMB7</accession>
<reference evidence="1" key="1">
    <citation type="journal article" date="2015" name="Nature">
        <title>Complex archaea that bridge the gap between prokaryotes and eukaryotes.</title>
        <authorList>
            <person name="Spang A."/>
            <person name="Saw J.H."/>
            <person name="Jorgensen S.L."/>
            <person name="Zaremba-Niedzwiedzka K."/>
            <person name="Martijn J."/>
            <person name="Lind A.E."/>
            <person name="van Eijk R."/>
            <person name="Schleper C."/>
            <person name="Guy L."/>
            <person name="Ettema T.J."/>
        </authorList>
    </citation>
    <scope>NUCLEOTIDE SEQUENCE</scope>
</reference>
<dbReference type="AlphaFoldDB" id="A0A0F9HMB7"/>
<organism evidence="1">
    <name type="scientific">marine sediment metagenome</name>
    <dbReference type="NCBI Taxonomy" id="412755"/>
    <lineage>
        <taxon>unclassified sequences</taxon>
        <taxon>metagenomes</taxon>
        <taxon>ecological metagenomes</taxon>
    </lineage>
</organism>
<evidence type="ECO:0000313" key="1">
    <source>
        <dbReference type="EMBL" id="KKM16322.1"/>
    </source>
</evidence>